<dbReference type="RefSeq" id="WP_010849654.1">
    <property type="nucleotide sequence ID" value="NZ_HF570956.1"/>
</dbReference>
<dbReference type="EC" id="2.7.11.1" evidence="1"/>
<dbReference type="eggNOG" id="COG0515">
    <property type="taxonomic scope" value="Bacteria"/>
</dbReference>
<dbReference type="InterPro" id="IPR011009">
    <property type="entry name" value="Kinase-like_dom_sf"/>
</dbReference>
<evidence type="ECO:0000256" key="3">
    <source>
        <dbReference type="ARBA" id="ARBA00022679"/>
    </source>
</evidence>
<dbReference type="Proteomes" id="UP000013167">
    <property type="component" value="Unassembled WGS sequence"/>
</dbReference>
<dbReference type="HOGENOM" id="CLU_035480_0_0_11"/>
<dbReference type="CDD" id="cd14014">
    <property type="entry name" value="STKc_PknB_like"/>
    <property type="match status" value="1"/>
</dbReference>
<organism evidence="9 10">
    <name type="scientific">Phycicoccus elongatus Lp2</name>
    <dbReference type="NCBI Taxonomy" id="1193181"/>
    <lineage>
        <taxon>Bacteria</taxon>
        <taxon>Bacillati</taxon>
        <taxon>Actinomycetota</taxon>
        <taxon>Actinomycetes</taxon>
        <taxon>Micrococcales</taxon>
        <taxon>Intrasporangiaceae</taxon>
        <taxon>Phycicoccus</taxon>
    </lineage>
</organism>
<keyword evidence="6" id="KW-0067">ATP-binding</keyword>
<dbReference type="InterPro" id="IPR000719">
    <property type="entry name" value="Prot_kinase_dom"/>
</dbReference>
<gene>
    <name evidence="9" type="ORF">BN10_300103</name>
</gene>
<comment type="caution">
    <text evidence="9">The sequence shown here is derived from an EMBL/GenBank/DDBJ whole genome shotgun (WGS) entry which is preliminary data.</text>
</comment>
<dbReference type="SUPFAM" id="SSF56112">
    <property type="entry name" value="Protein kinase-like (PK-like)"/>
    <property type="match status" value="1"/>
</dbReference>
<evidence type="ECO:0000259" key="8">
    <source>
        <dbReference type="PROSITE" id="PS50011"/>
    </source>
</evidence>
<evidence type="ECO:0000256" key="2">
    <source>
        <dbReference type="ARBA" id="ARBA00022527"/>
    </source>
</evidence>
<dbReference type="PROSITE" id="PS50011">
    <property type="entry name" value="PROTEIN_KINASE_DOM"/>
    <property type="match status" value="1"/>
</dbReference>
<dbReference type="STRING" id="1193181.BN10_300103"/>
<evidence type="ECO:0000256" key="7">
    <source>
        <dbReference type="SAM" id="Phobius"/>
    </source>
</evidence>
<feature type="transmembrane region" description="Helical" evidence="7">
    <location>
        <begin position="321"/>
        <end position="343"/>
    </location>
</feature>
<keyword evidence="4" id="KW-0547">Nucleotide-binding</keyword>
<keyword evidence="7" id="KW-0812">Transmembrane</keyword>
<proteinExistence type="predicted"/>
<dbReference type="InterPro" id="IPR008266">
    <property type="entry name" value="Tyr_kinase_AS"/>
</dbReference>
<keyword evidence="7" id="KW-1133">Transmembrane helix</keyword>
<evidence type="ECO:0000313" key="9">
    <source>
        <dbReference type="EMBL" id="CCH69762.1"/>
    </source>
</evidence>
<keyword evidence="10" id="KW-1185">Reference proteome</keyword>
<protein>
    <recommendedName>
        <fullName evidence="1">non-specific serine/threonine protein kinase</fullName>
        <ecNumber evidence="1">2.7.11.1</ecNumber>
    </recommendedName>
</protein>
<feature type="domain" description="Protein kinase" evidence="8">
    <location>
        <begin position="15"/>
        <end position="246"/>
    </location>
</feature>
<evidence type="ECO:0000256" key="6">
    <source>
        <dbReference type="ARBA" id="ARBA00022840"/>
    </source>
</evidence>
<dbReference type="EMBL" id="CAIZ01000098">
    <property type="protein sequence ID" value="CCH69762.1"/>
    <property type="molecule type" value="Genomic_DNA"/>
</dbReference>
<dbReference type="OrthoDB" id="3778994at2"/>
<dbReference type="PANTHER" id="PTHR43289">
    <property type="entry name" value="MITOGEN-ACTIVATED PROTEIN KINASE KINASE KINASE 20-RELATED"/>
    <property type="match status" value="1"/>
</dbReference>
<evidence type="ECO:0000313" key="10">
    <source>
        <dbReference type="Proteomes" id="UP000013167"/>
    </source>
</evidence>
<dbReference type="GO" id="GO:0004674">
    <property type="term" value="F:protein serine/threonine kinase activity"/>
    <property type="evidence" value="ECO:0007669"/>
    <property type="project" value="UniProtKB-KW"/>
</dbReference>
<reference evidence="9 10" key="1">
    <citation type="journal article" date="2013" name="ISME J.">
        <title>A metabolic model for members of the genus Tetrasphaera involved in enhanced biological phosphorus removal.</title>
        <authorList>
            <person name="Kristiansen R."/>
            <person name="Nguyen H.T.T."/>
            <person name="Saunders A.M."/>
            <person name="Nielsen J.L."/>
            <person name="Wimmer R."/>
            <person name="Le V.Q."/>
            <person name="McIlroy S.J."/>
            <person name="Petrovski S."/>
            <person name="Seviour R.J."/>
            <person name="Calteau A."/>
            <person name="Nielsen K.L."/>
            <person name="Nielsen P.H."/>
        </authorList>
    </citation>
    <scope>NUCLEOTIDE SEQUENCE [LARGE SCALE GENOMIC DNA]</scope>
    <source>
        <strain evidence="9 10">Lp2</strain>
    </source>
</reference>
<sequence length="513" mass="53051">MDSTPEPQPPVVPGYVLTLPLGTGAQGTVWRATRVADRADRAIKVVASCGADALGGSIDNPDMVRVHEVLTLGDGQVAVVMDLMDGGSLRGLVDARGVLTSGETVSLLVPLAQALARLHALGLVHGDVSPDNVLLDADGRPRLIDLGAAHGRGLGAREVWGTGGFVAPEVAVGGADPTPASDVYAVGALGWFALTGREPRLGVPPFGRDRKEGVVSEPLRRALARAADLNPAERPDADRLAEQVFAAATAEPLPTTGTDPGHGITRRIRAAMAEGAAAPTPPGRRDRLIAARRSMLGRRAQQSADRDTESAMTRLVRGLRVWLVPLVLTAGLLVLAGGAWGAIADRAAAGGGARAGTSAGSVKRVMPTAADSAPEPMVDPLHLRSIDVATATGLVQALADLRARAWSDPAGQAWHDLSAAGSPAATADTADREALIAAGERAEALTMTAGTVTIREGAGTDRLVLRSRIDVAAHRISGPRGTREVAPTAGDPLDLEVRWLDGRWQLWSVSEPA</sequence>
<dbReference type="Gene3D" id="1.10.510.10">
    <property type="entry name" value="Transferase(Phosphotransferase) domain 1"/>
    <property type="match status" value="1"/>
</dbReference>
<evidence type="ECO:0000256" key="4">
    <source>
        <dbReference type="ARBA" id="ARBA00022741"/>
    </source>
</evidence>
<dbReference type="AlphaFoldDB" id="N0DZ41"/>
<keyword evidence="2" id="KW-0723">Serine/threonine-protein kinase</keyword>
<dbReference type="GO" id="GO:0005524">
    <property type="term" value="F:ATP binding"/>
    <property type="evidence" value="ECO:0007669"/>
    <property type="project" value="UniProtKB-KW"/>
</dbReference>
<dbReference type="PANTHER" id="PTHR43289:SF6">
    <property type="entry name" value="SERINE_THREONINE-PROTEIN KINASE NEKL-3"/>
    <property type="match status" value="1"/>
</dbReference>
<accession>N0DZ41</accession>
<evidence type="ECO:0000256" key="5">
    <source>
        <dbReference type="ARBA" id="ARBA00022777"/>
    </source>
</evidence>
<keyword evidence="7" id="KW-0472">Membrane</keyword>
<evidence type="ECO:0000256" key="1">
    <source>
        <dbReference type="ARBA" id="ARBA00012513"/>
    </source>
</evidence>
<name>N0DZ41_9MICO</name>
<keyword evidence="5 9" id="KW-0418">Kinase</keyword>
<dbReference type="Pfam" id="PF00069">
    <property type="entry name" value="Pkinase"/>
    <property type="match status" value="1"/>
</dbReference>
<dbReference type="PROSITE" id="PS00109">
    <property type="entry name" value="PROTEIN_KINASE_TYR"/>
    <property type="match status" value="1"/>
</dbReference>
<keyword evidence="3" id="KW-0808">Transferase</keyword>